<protein>
    <submittedName>
        <fullName evidence="1">Uncharacterized protein</fullName>
    </submittedName>
</protein>
<evidence type="ECO:0000313" key="1">
    <source>
        <dbReference type="EMBL" id="AEW47250.1"/>
    </source>
</evidence>
<dbReference type="EMBL" id="JN797796">
    <property type="protein sequence ID" value="AEW47250.1"/>
    <property type="molecule type" value="Genomic_DNA"/>
</dbReference>
<gene>
    <name evidence="1" type="ORF">B5S_0016</name>
</gene>
<reference evidence="1 2" key="1">
    <citation type="submission" date="2011-09" db="EMBL/GenBank/DDBJ databases">
        <title>Complete Genome Sequence of Bacillus cereus Bacteriophage B5S.</title>
        <authorList>
            <person name="Lee J.-H."/>
            <person name="Shin H."/>
            <person name="Son B."/>
            <person name="Ryu S."/>
        </authorList>
    </citation>
    <scope>NUCLEOTIDE SEQUENCE [LARGE SCALE GENOMIC DNA]</scope>
</reference>
<proteinExistence type="predicted"/>
<name>J9PRR2_9CAUD</name>
<organism evidence="1 2">
    <name type="scientific">Bacillus phage B5S</name>
    <dbReference type="NCBI Taxonomy" id="1126949"/>
    <lineage>
        <taxon>Viruses</taxon>
        <taxon>Duplodnaviria</taxon>
        <taxon>Heunggongvirae</taxon>
        <taxon>Uroviricota</taxon>
        <taxon>Caudoviricetes</taxon>
        <taxon>Herelleviridae</taxon>
        <taxon>Bastillevirinae</taxon>
        <taxon>Bequatrovirus</taxon>
        <taxon>Bequatrovirus B4</taxon>
    </lineage>
</organism>
<accession>J9PRR2</accession>
<sequence>MTEFEREILSMHAWLMRRTETDEKGNKKTNPKHVSMFLKDFHKTVEKYEKGIVND</sequence>
<dbReference type="Proteomes" id="UP000006291">
    <property type="component" value="Segment"/>
</dbReference>
<evidence type="ECO:0000313" key="2">
    <source>
        <dbReference type="Proteomes" id="UP000006291"/>
    </source>
</evidence>